<dbReference type="RefSeq" id="WP_253674893.1">
    <property type="nucleotide sequence ID" value="NZ_JAMTCP010000089.1"/>
</dbReference>
<dbReference type="PROSITE" id="PS51707">
    <property type="entry name" value="CYTH"/>
    <property type="match status" value="1"/>
</dbReference>
<proteinExistence type="predicted"/>
<reference evidence="2 3" key="1">
    <citation type="submission" date="2022-06" db="EMBL/GenBank/DDBJ databases">
        <title>Genomic Encyclopedia of Archaeal and Bacterial Type Strains, Phase II (KMG-II): from individual species to whole genera.</title>
        <authorList>
            <person name="Goeker M."/>
        </authorList>
    </citation>
    <scope>NUCLEOTIDE SEQUENCE [LARGE SCALE GENOMIC DNA]</scope>
    <source>
        <strain evidence="2 3">DSM 40477</strain>
    </source>
</reference>
<dbReference type="InterPro" id="IPR023577">
    <property type="entry name" value="CYTH_domain"/>
</dbReference>
<accession>A0ABT1I4E9</accession>
<feature type="non-terminal residue" evidence="2">
    <location>
        <position position="1"/>
    </location>
</feature>
<sequence length="164" mass="17988">RTGWSVVVTQAPACSSPGRSGSSPMKEIAPTVISEWLRIRTEARGSSLNYKLWHPHEATIKTHADEYETTVGDPAALRRLVEALGFTPLVTVDKTRTTWRLPEVEVALDHLAGAGHYVEFEFTGDATGVDDATARLEKVIADLGVELGPRVHRGYPHILLGRDH</sequence>
<gene>
    <name evidence="2" type="ORF">LX15_006398</name>
</gene>
<evidence type="ECO:0000313" key="2">
    <source>
        <dbReference type="EMBL" id="MCP2262656.1"/>
    </source>
</evidence>
<protein>
    <submittedName>
        <fullName evidence="2">Adenylate cyclase, class 2</fullName>
    </submittedName>
</protein>
<organism evidence="2 3">
    <name type="scientific">Streptoalloteichus tenebrarius (strain ATCC 17920 / DSM 40477 / JCM 4838 / CBS 697.72 / NBRC 16177 / NCIMB 11028 / NRRL B-12390 / A12253. 1 / ISP 5477)</name>
    <name type="common">Streptomyces tenebrarius</name>
    <dbReference type="NCBI Taxonomy" id="1933"/>
    <lineage>
        <taxon>Bacteria</taxon>
        <taxon>Bacillati</taxon>
        <taxon>Actinomycetota</taxon>
        <taxon>Actinomycetes</taxon>
        <taxon>Pseudonocardiales</taxon>
        <taxon>Pseudonocardiaceae</taxon>
        <taxon>Streptoalloteichus</taxon>
    </lineage>
</organism>
<dbReference type="PANTHER" id="PTHR21028:SF2">
    <property type="entry name" value="CYTH DOMAIN-CONTAINING PROTEIN"/>
    <property type="match status" value="1"/>
</dbReference>
<dbReference type="Gene3D" id="2.40.320.10">
    <property type="entry name" value="Hypothetical Protein Pfu-838710-001"/>
    <property type="match status" value="1"/>
</dbReference>
<dbReference type="SUPFAM" id="SSF55154">
    <property type="entry name" value="CYTH-like phosphatases"/>
    <property type="match status" value="1"/>
</dbReference>
<dbReference type="CDD" id="cd07890">
    <property type="entry name" value="CYTH-like_AC_IV-like"/>
    <property type="match status" value="1"/>
</dbReference>
<dbReference type="EMBL" id="JAMTCP010000089">
    <property type="protein sequence ID" value="MCP2262656.1"/>
    <property type="molecule type" value="Genomic_DNA"/>
</dbReference>
<dbReference type="InterPro" id="IPR008173">
    <property type="entry name" value="Adenylyl_cyclase_CyaB"/>
</dbReference>
<dbReference type="Pfam" id="PF01928">
    <property type="entry name" value="CYTH"/>
    <property type="match status" value="1"/>
</dbReference>
<keyword evidence="3" id="KW-1185">Reference proteome</keyword>
<feature type="domain" description="CYTH" evidence="1">
    <location>
        <begin position="1"/>
        <end position="161"/>
    </location>
</feature>
<dbReference type="InterPro" id="IPR033469">
    <property type="entry name" value="CYTH-like_dom_sf"/>
</dbReference>
<name>A0ABT1I4E9_STRSD</name>
<evidence type="ECO:0000313" key="3">
    <source>
        <dbReference type="Proteomes" id="UP001205311"/>
    </source>
</evidence>
<evidence type="ECO:0000259" key="1">
    <source>
        <dbReference type="PROSITE" id="PS51707"/>
    </source>
</evidence>
<dbReference type="Proteomes" id="UP001205311">
    <property type="component" value="Unassembled WGS sequence"/>
</dbReference>
<comment type="caution">
    <text evidence="2">The sequence shown here is derived from an EMBL/GenBank/DDBJ whole genome shotgun (WGS) entry which is preliminary data.</text>
</comment>
<dbReference type="PANTHER" id="PTHR21028">
    <property type="entry name" value="SI:CH211-156B7.4"/>
    <property type="match status" value="1"/>
</dbReference>